<dbReference type="AlphaFoldDB" id="A0A1T4XB51"/>
<proteinExistence type="predicted"/>
<name>A0A1T4XB51_9GAMM</name>
<organism evidence="1 2">
    <name type="scientific">Thiothrix eikelboomii</name>
    <dbReference type="NCBI Taxonomy" id="92487"/>
    <lineage>
        <taxon>Bacteria</taxon>
        <taxon>Pseudomonadati</taxon>
        <taxon>Pseudomonadota</taxon>
        <taxon>Gammaproteobacteria</taxon>
        <taxon>Thiotrichales</taxon>
        <taxon>Thiotrichaceae</taxon>
        <taxon>Thiothrix</taxon>
    </lineage>
</organism>
<evidence type="ECO:0000313" key="1">
    <source>
        <dbReference type="EMBL" id="SKA86834.1"/>
    </source>
</evidence>
<protein>
    <submittedName>
        <fullName evidence="1">Uncharacterized protein</fullName>
    </submittedName>
</protein>
<reference evidence="1 2" key="1">
    <citation type="submission" date="2017-02" db="EMBL/GenBank/DDBJ databases">
        <authorList>
            <person name="Peterson S.W."/>
        </authorList>
    </citation>
    <scope>NUCLEOTIDE SEQUENCE [LARGE SCALE GENOMIC DNA]</scope>
    <source>
        <strain evidence="1 2">ATCC 49788</strain>
    </source>
</reference>
<accession>A0A1T4XB51</accession>
<sequence>MLEVLQQPSDLTIFISQEAMKGLSKLRERADVDPIRYLTRIGKDRVKLNEDLHGNAGEGVSWLKPGNTTDRYLVSVEDEWKLLIWEMHEHEEYDQRSKLSNLGKTVKAQRKQKYAPFFRMDIVD</sequence>
<dbReference type="STRING" id="92487.SAMN02745130_02740"/>
<evidence type="ECO:0000313" key="2">
    <source>
        <dbReference type="Proteomes" id="UP000190460"/>
    </source>
</evidence>
<dbReference type="EMBL" id="FUYB01000015">
    <property type="protein sequence ID" value="SKA86834.1"/>
    <property type="molecule type" value="Genomic_DNA"/>
</dbReference>
<gene>
    <name evidence="1" type="ORF">SAMN02745130_02740</name>
</gene>
<dbReference type="Proteomes" id="UP000190460">
    <property type="component" value="Unassembled WGS sequence"/>
</dbReference>
<keyword evidence="2" id="KW-1185">Reference proteome</keyword>